<dbReference type="Gene3D" id="3.30.70.1230">
    <property type="entry name" value="Nucleotide cyclase"/>
    <property type="match status" value="1"/>
</dbReference>
<dbReference type="InterPro" id="IPR018297">
    <property type="entry name" value="A/G_cyclase_CS"/>
</dbReference>
<reference evidence="18" key="1">
    <citation type="submission" date="2025-08" db="UniProtKB">
        <authorList>
            <consortium name="RefSeq"/>
        </authorList>
    </citation>
    <scope>IDENTIFICATION</scope>
    <source>
        <tissue evidence="18">Gonads</tissue>
    </source>
</reference>
<evidence type="ECO:0000313" key="18">
    <source>
        <dbReference type="RefSeq" id="XP_013393540.1"/>
    </source>
</evidence>
<dbReference type="PROSITE" id="PS50125">
    <property type="entry name" value="GUANYLATE_CYCLASE_2"/>
    <property type="match status" value="1"/>
</dbReference>
<comment type="subcellular location">
    <subcellularLocation>
        <location evidence="1">Membrane</location>
        <topology evidence="1">Single-pass type I membrane protein</topology>
    </subcellularLocation>
</comment>
<dbReference type="GO" id="GO:0005886">
    <property type="term" value="C:plasma membrane"/>
    <property type="evidence" value="ECO:0007669"/>
    <property type="project" value="TreeGrafter"/>
</dbReference>
<dbReference type="InterPro" id="IPR001054">
    <property type="entry name" value="A/G_cyclase"/>
</dbReference>
<dbReference type="InterPro" id="IPR050401">
    <property type="entry name" value="Cyclic_nucleotide_synthase"/>
</dbReference>
<protein>
    <recommendedName>
        <fullName evidence="2">guanylate cyclase</fullName>
        <ecNumber evidence="2">4.6.1.2</ecNumber>
    </recommendedName>
</protein>
<evidence type="ECO:0000256" key="8">
    <source>
        <dbReference type="ARBA" id="ARBA00023136"/>
    </source>
</evidence>
<evidence type="ECO:0000256" key="12">
    <source>
        <dbReference type="ARBA" id="ARBA00023293"/>
    </source>
</evidence>
<dbReference type="InterPro" id="IPR029787">
    <property type="entry name" value="Nucleotide_cyclase"/>
</dbReference>
<keyword evidence="9 18" id="KW-0675">Receptor</keyword>
<evidence type="ECO:0000256" key="4">
    <source>
        <dbReference type="ARBA" id="ARBA00022729"/>
    </source>
</evidence>
<dbReference type="EC" id="4.6.1.2" evidence="2"/>
<dbReference type="OMA" id="HRIHISH"/>
<keyword evidence="4" id="KW-0732">Signal</keyword>
<dbReference type="PROSITE" id="PS00452">
    <property type="entry name" value="GUANYLATE_CYCLASE_1"/>
    <property type="match status" value="1"/>
</dbReference>
<sequence length="723" mass="82061">MKDIKDEKWVENIINNSVTSLNSQDLLEAALRDLSGSAGKKRGNFGICTGEPISQSGKRKQLAKMLALTFLPIICLTGVAVYFLQDTVAALEEGQKVRTYVEFSTQLGMFLHYLQRERDQSVLYMSDIGPSTKSYLAARYPETDKSLEDLTGWPVNAKIILRNPEFRSKNVFRSYLNDHRNRLDLLNNTILEELLFYTSIIDVIGNWLTDSITESKYGTVWRSLVAYQKIIFVKENVGLERALGQVFFVRGHFESNEYYSLYNRALHTARNEFRMAQNFSPMVIPLTELDIEVKGNKLSMVLSNYREEIQWRNNSEPKGDLKRSAHWYDQMTIFVNKLLDVQLEIKDTISSMIESDLNARYISVAVSSIFILLVFAFCPLVIRSVVKLTTNIQCYAITLADKTKELNREKHRTDSLLYQMLPQPVADQLKSKTDVSAEYFKEVTVFFSDIVGFTRISMQCTPMEIVTILNTIYRLFDEHIGLFDVYKVETIGESYMVASGLPTRNGNKHASEIANMSLDLLNTCNDIEFSNLATFEGKIRLRIGVHTGPLVAGVVGSKLPRYCLFGDTVNTASRMETYSLPHRIHISHTTYRLLDKTGCYIMQRRGDIEVKGKGHMTTYWLIGNVSSPSHNTDDVSKSNSALDKTRRPVAEQTQTVLPKNPVYGITRPELHNETKPLEPHLQTLSVASGAPTQNPPSYADIEAIFEEERGSPTIVQLTEGVHY</sequence>
<dbReference type="SUPFAM" id="SSF55073">
    <property type="entry name" value="Nucleotide cyclase"/>
    <property type="match status" value="1"/>
</dbReference>
<dbReference type="GO" id="GO:0004383">
    <property type="term" value="F:guanylate cyclase activity"/>
    <property type="evidence" value="ECO:0007669"/>
    <property type="project" value="UniProtKB-EC"/>
</dbReference>
<keyword evidence="8 15" id="KW-0472">Membrane</keyword>
<dbReference type="PANTHER" id="PTHR11920">
    <property type="entry name" value="GUANYLYL CYCLASE"/>
    <property type="match status" value="1"/>
</dbReference>
<dbReference type="InParanoid" id="A0A1S3I5I5"/>
<evidence type="ECO:0000256" key="3">
    <source>
        <dbReference type="ARBA" id="ARBA00022692"/>
    </source>
</evidence>
<feature type="transmembrane region" description="Helical" evidence="15">
    <location>
        <begin position="65"/>
        <end position="84"/>
    </location>
</feature>
<evidence type="ECO:0000256" key="10">
    <source>
        <dbReference type="ARBA" id="ARBA00023180"/>
    </source>
</evidence>
<dbReference type="GO" id="GO:0004016">
    <property type="term" value="F:adenylate cyclase activity"/>
    <property type="evidence" value="ECO:0007669"/>
    <property type="project" value="TreeGrafter"/>
</dbReference>
<dbReference type="InterPro" id="IPR011645">
    <property type="entry name" value="HNOB_dom_associated"/>
</dbReference>
<dbReference type="InterPro" id="IPR013587">
    <property type="entry name" value="Nitrate/nitrite_sensing"/>
</dbReference>
<keyword evidence="7" id="KW-0342">GTP-binding</keyword>
<keyword evidence="11 13" id="KW-0456">Lyase</keyword>
<evidence type="ECO:0000313" key="17">
    <source>
        <dbReference type="Proteomes" id="UP000085678"/>
    </source>
</evidence>
<dbReference type="Pfam" id="PF07701">
    <property type="entry name" value="HNOBA"/>
    <property type="match status" value="1"/>
</dbReference>
<dbReference type="GeneID" id="106161205"/>
<keyword evidence="12" id="KW-0141">cGMP biosynthesis</keyword>
<name>A0A1S3I5I5_LINAN</name>
<evidence type="ECO:0000256" key="2">
    <source>
        <dbReference type="ARBA" id="ARBA00012202"/>
    </source>
</evidence>
<organism evidence="17 18">
    <name type="scientific">Lingula anatina</name>
    <name type="common">Brachiopod</name>
    <name type="synonym">Lingula unguis</name>
    <dbReference type="NCBI Taxonomy" id="7574"/>
    <lineage>
        <taxon>Eukaryota</taxon>
        <taxon>Metazoa</taxon>
        <taxon>Spiralia</taxon>
        <taxon>Lophotrochozoa</taxon>
        <taxon>Brachiopoda</taxon>
        <taxon>Linguliformea</taxon>
        <taxon>Lingulata</taxon>
        <taxon>Lingulida</taxon>
        <taxon>Linguloidea</taxon>
        <taxon>Lingulidae</taxon>
        <taxon>Lingula</taxon>
    </lineage>
</organism>
<dbReference type="Pfam" id="PF08376">
    <property type="entry name" value="NIT"/>
    <property type="match status" value="1"/>
</dbReference>
<dbReference type="RefSeq" id="XP_013393540.1">
    <property type="nucleotide sequence ID" value="XM_013538086.1"/>
</dbReference>
<keyword evidence="6 15" id="KW-1133">Transmembrane helix</keyword>
<dbReference type="SMART" id="SM00044">
    <property type="entry name" value="CYCc"/>
    <property type="match status" value="1"/>
</dbReference>
<dbReference type="GO" id="GO:0007168">
    <property type="term" value="P:receptor guanylyl cyclase signaling pathway"/>
    <property type="evidence" value="ECO:0007669"/>
    <property type="project" value="TreeGrafter"/>
</dbReference>
<feature type="domain" description="Guanylate cyclase" evidence="16">
    <location>
        <begin position="444"/>
        <end position="576"/>
    </location>
</feature>
<dbReference type="CDD" id="cd07302">
    <property type="entry name" value="CHD"/>
    <property type="match status" value="1"/>
</dbReference>
<dbReference type="OrthoDB" id="1890790at2759"/>
<evidence type="ECO:0000256" key="9">
    <source>
        <dbReference type="ARBA" id="ARBA00023170"/>
    </source>
</evidence>
<gene>
    <name evidence="18" type="primary">LOC106161205</name>
</gene>
<keyword evidence="5" id="KW-0547">Nucleotide-binding</keyword>
<dbReference type="GO" id="GO:0001653">
    <property type="term" value="F:peptide receptor activity"/>
    <property type="evidence" value="ECO:0007669"/>
    <property type="project" value="TreeGrafter"/>
</dbReference>
<feature type="region of interest" description="Disordered" evidence="14">
    <location>
        <begin position="628"/>
        <end position="651"/>
    </location>
</feature>
<dbReference type="FunCoup" id="A0A1S3I5I5">
    <property type="interactions" value="1"/>
</dbReference>
<keyword evidence="10" id="KW-0325">Glycoprotein</keyword>
<dbReference type="Gene3D" id="6.10.250.780">
    <property type="match status" value="1"/>
</dbReference>
<evidence type="ECO:0000256" key="7">
    <source>
        <dbReference type="ARBA" id="ARBA00023134"/>
    </source>
</evidence>
<keyword evidence="3 15" id="KW-0812">Transmembrane</keyword>
<evidence type="ECO:0000256" key="11">
    <source>
        <dbReference type="ARBA" id="ARBA00023239"/>
    </source>
</evidence>
<evidence type="ECO:0000256" key="1">
    <source>
        <dbReference type="ARBA" id="ARBA00004479"/>
    </source>
</evidence>
<accession>A0A1S3I5I5</accession>
<dbReference type="GO" id="GO:0005525">
    <property type="term" value="F:GTP binding"/>
    <property type="evidence" value="ECO:0007669"/>
    <property type="project" value="UniProtKB-KW"/>
</dbReference>
<evidence type="ECO:0000256" key="15">
    <source>
        <dbReference type="SAM" id="Phobius"/>
    </source>
</evidence>
<dbReference type="Proteomes" id="UP000085678">
    <property type="component" value="Unplaced"/>
</dbReference>
<dbReference type="KEGG" id="lak:106161205"/>
<evidence type="ECO:0000256" key="13">
    <source>
        <dbReference type="RuleBase" id="RU000405"/>
    </source>
</evidence>
<evidence type="ECO:0000256" key="6">
    <source>
        <dbReference type="ARBA" id="ARBA00022989"/>
    </source>
</evidence>
<comment type="similarity">
    <text evidence="13">Belongs to the adenylyl cyclase class-4/guanylyl cyclase family.</text>
</comment>
<dbReference type="PANTHER" id="PTHR11920:SF501">
    <property type="entry name" value="GUANYLATE CYCLASE 32E"/>
    <property type="match status" value="1"/>
</dbReference>
<keyword evidence="17" id="KW-1185">Reference proteome</keyword>
<dbReference type="AlphaFoldDB" id="A0A1S3I5I5"/>
<dbReference type="GO" id="GO:0035556">
    <property type="term" value="P:intracellular signal transduction"/>
    <property type="evidence" value="ECO:0007669"/>
    <property type="project" value="InterPro"/>
</dbReference>
<proteinExistence type="inferred from homology"/>
<dbReference type="Pfam" id="PF00211">
    <property type="entry name" value="Guanylate_cyc"/>
    <property type="match status" value="1"/>
</dbReference>
<dbReference type="FunFam" id="3.30.70.1230:FF:000004">
    <property type="entry name" value="Guanylate cyclase"/>
    <property type="match status" value="1"/>
</dbReference>
<evidence type="ECO:0000256" key="5">
    <source>
        <dbReference type="ARBA" id="ARBA00022741"/>
    </source>
</evidence>
<evidence type="ECO:0000259" key="16">
    <source>
        <dbReference type="PROSITE" id="PS50125"/>
    </source>
</evidence>
<evidence type="ECO:0000256" key="14">
    <source>
        <dbReference type="SAM" id="MobiDB-lite"/>
    </source>
</evidence>
<dbReference type="STRING" id="7574.A0A1S3I5I5"/>